<name>I6TBJ2_ENTHA</name>
<keyword evidence="2" id="KW-1185">Reference proteome</keyword>
<dbReference type="Proteomes" id="UP000002895">
    <property type="component" value="Chromosome"/>
</dbReference>
<organism evidence="1 2">
    <name type="scientific">Enterococcus hirae (strain ATCC 9790 / DSM 20160 / JCM 8729 / LMG 6399 / NBRC 3181 / NCIMB 6459 / NCDO 1258 / NCTC 12367 / WDCM 00089 / R)</name>
    <dbReference type="NCBI Taxonomy" id="768486"/>
    <lineage>
        <taxon>Bacteria</taxon>
        <taxon>Bacillati</taxon>
        <taxon>Bacillota</taxon>
        <taxon>Bacilli</taxon>
        <taxon>Lactobacillales</taxon>
        <taxon>Enterococcaceae</taxon>
        <taxon>Enterococcus</taxon>
    </lineage>
</organism>
<gene>
    <name evidence="1" type="ordered locus">EHR_08845</name>
</gene>
<dbReference type="HOGENOM" id="CLU_3373638_0_0_9"/>
<proteinExistence type="predicted"/>
<evidence type="ECO:0000313" key="1">
    <source>
        <dbReference type="EMBL" id="AFM70689.1"/>
    </source>
</evidence>
<dbReference type="AlphaFoldDB" id="I6TBJ2"/>
<reference evidence="1 2" key="1">
    <citation type="journal article" date="2012" name="J. Bacteriol.">
        <title>Genome sequence of Enterococcus hirae (Streptococcus faecalis) ATCC 9790, a model organism for the study of ion transport, bioenergetics, and copper homeostasis.</title>
        <authorList>
            <person name="Gaechter T."/>
            <person name="Wunderlin C."/>
            <person name="Schmidheini T."/>
            <person name="Solioz M."/>
        </authorList>
    </citation>
    <scope>NUCLEOTIDE SEQUENCE [LARGE SCALE GENOMIC DNA]</scope>
    <source>
        <strain evidence="2">ATCC 9790 / DSM 20160 / JCM 8729 / LMG 6399 / NBRC 3181 / NCIMB 6459 / NCDO 1258 / NCTC 12367 / WDCM 00089 / R</strain>
    </source>
</reference>
<protein>
    <submittedName>
        <fullName evidence="1">Uncharacterized protein</fullName>
    </submittedName>
</protein>
<dbReference type="KEGG" id="ehr:EHR_08845"/>
<sequence>MHEKKSKKNKSDFDVVDQNQAYFLFKRGRLSQTL</sequence>
<evidence type="ECO:0000313" key="2">
    <source>
        <dbReference type="Proteomes" id="UP000002895"/>
    </source>
</evidence>
<dbReference type="EMBL" id="CP003504">
    <property type="protein sequence ID" value="AFM70689.1"/>
    <property type="molecule type" value="Genomic_DNA"/>
</dbReference>
<accession>I6TBJ2</accession>